<keyword evidence="2" id="KW-1185">Reference proteome</keyword>
<feature type="non-terminal residue" evidence="1">
    <location>
        <position position="42"/>
    </location>
</feature>
<name>A0A392T006_9FABA</name>
<proteinExistence type="predicted"/>
<dbReference type="Proteomes" id="UP000265520">
    <property type="component" value="Unassembled WGS sequence"/>
</dbReference>
<evidence type="ECO:0000313" key="2">
    <source>
        <dbReference type="Proteomes" id="UP000265520"/>
    </source>
</evidence>
<accession>A0A392T006</accession>
<protein>
    <submittedName>
        <fullName evidence="1">Uncharacterized protein</fullName>
    </submittedName>
</protein>
<dbReference type="EMBL" id="LXQA010466743">
    <property type="protein sequence ID" value="MCI53655.1"/>
    <property type="molecule type" value="Genomic_DNA"/>
</dbReference>
<dbReference type="AlphaFoldDB" id="A0A392T006"/>
<reference evidence="1 2" key="1">
    <citation type="journal article" date="2018" name="Front. Plant Sci.">
        <title>Red Clover (Trifolium pratense) and Zigzag Clover (T. medium) - A Picture of Genomic Similarities and Differences.</title>
        <authorList>
            <person name="Dluhosova J."/>
            <person name="Istvanek J."/>
            <person name="Nedelnik J."/>
            <person name="Repkova J."/>
        </authorList>
    </citation>
    <scope>NUCLEOTIDE SEQUENCE [LARGE SCALE GENOMIC DNA]</scope>
    <source>
        <strain evidence="2">cv. 10/8</strain>
        <tissue evidence="1">Leaf</tissue>
    </source>
</reference>
<organism evidence="1 2">
    <name type="scientific">Trifolium medium</name>
    <dbReference type="NCBI Taxonomy" id="97028"/>
    <lineage>
        <taxon>Eukaryota</taxon>
        <taxon>Viridiplantae</taxon>
        <taxon>Streptophyta</taxon>
        <taxon>Embryophyta</taxon>
        <taxon>Tracheophyta</taxon>
        <taxon>Spermatophyta</taxon>
        <taxon>Magnoliopsida</taxon>
        <taxon>eudicotyledons</taxon>
        <taxon>Gunneridae</taxon>
        <taxon>Pentapetalae</taxon>
        <taxon>rosids</taxon>
        <taxon>fabids</taxon>
        <taxon>Fabales</taxon>
        <taxon>Fabaceae</taxon>
        <taxon>Papilionoideae</taxon>
        <taxon>50 kb inversion clade</taxon>
        <taxon>NPAAA clade</taxon>
        <taxon>Hologalegina</taxon>
        <taxon>IRL clade</taxon>
        <taxon>Trifolieae</taxon>
        <taxon>Trifolium</taxon>
    </lineage>
</organism>
<evidence type="ECO:0000313" key="1">
    <source>
        <dbReference type="EMBL" id="MCI53655.1"/>
    </source>
</evidence>
<sequence length="42" mass="4745">MVDIPGEWEWVPNPNMGYSVCDAYLALTSSTQIEMNTHCDLI</sequence>
<comment type="caution">
    <text evidence="1">The sequence shown here is derived from an EMBL/GenBank/DDBJ whole genome shotgun (WGS) entry which is preliminary data.</text>
</comment>